<evidence type="ECO:0000256" key="6">
    <source>
        <dbReference type="ARBA" id="ARBA00023136"/>
    </source>
</evidence>
<name>A0ABD3AQ83_9GENT</name>
<keyword evidence="2" id="KW-0808">Transferase</keyword>
<dbReference type="SUPFAM" id="SSF56112">
    <property type="entry name" value="Protein kinase-like (PK-like)"/>
    <property type="match status" value="1"/>
</dbReference>
<keyword evidence="6" id="KW-0472">Membrane</keyword>
<keyword evidence="5" id="KW-1133">Transmembrane helix</keyword>
<evidence type="ECO:0000256" key="3">
    <source>
        <dbReference type="ARBA" id="ARBA00022692"/>
    </source>
</evidence>
<keyword evidence="2" id="KW-0723">Serine/threonine-protein kinase</keyword>
<keyword evidence="3" id="KW-0812">Transmembrane</keyword>
<dbReference type="InterPro" id="IPR045874">
    <property type="entry name" value="LRK10/LRL21-25-like"/>
</dbReference>
<dbReference type="AlphaFoldDB" id="A0ABD3AQ83"/>
<evidence type="ECO:0000256" key="1">
    <source>
        <dbReference type="ARBA" id="ARBA00004479"/>
    </source>
</evidence>
<evidence type="ECO:0000313" key="9">
    <source>
        <dbReference type="EMBL" id="KAL3533232.1"/>
    </source>
</evidence>
<organism evidence="9 10">
    <name type="scientific">Cinchona calisaya</name>
    <dbReference type="NCBI Taxonomy" id="153742"/>
    <lineage>
        <taxon>Eukaryota</taxon>
        <taxon>Viridiplantae</taxon>
        <taxon>Streptophyta</taxon>
        <taxon>Embryophyta</taxon>
        <taxon>Tracheophyta</taxon>
        <taxon>Spermatophyta</taxon>
        <taxon>Magnoliopsida</taxon>
        <taxon>eudicotyledons</taxon>
        <taxon>Gunneridae</taxon>
        <taxon>Pentapetalae</taxon>
        <taxon>asterids</taxon>
        <taxon>lamiids</taxon>
        <taxon>Gentianales</taxon>
        <taxon>Rubiaceae</taxon>
        <taxon>Cinchonoideae</taxon>
        <taxon>Cinchoneae</taxon>
        <taxon>Cinchona</taxon>
    </lineage>
</organism>
<gene>
    <name evidence="9" type="ORF">ACH5RR_006753</name>
</gene>
<keyword evidence="7" id="KW-0325">Glycoprotein</keyword>
<keyword evidence="10" id="KW-1185">Reference proteome</keyword>
<dbReference type="PANTHER" id="PTHR27009">
    <property type="entry name" value="RUST RESISTANCE KINASE LR10-RELATED"/>
    <property type="match status" value="1"/>
</dbReference>
<evidence type="ECO:0000313" key="10">
    <source>
        <dbReference type="Proteomes" id="UP001630127"/>
    </source>
</evidence>
<keyword evidence="2" id="KW-0418">Kinase</keyword>
<dbReference type="PROSITE" id="PS50011">
    <property type="entry name" value="PROTEIN_KINASE_DOM"/>
    <property type="match status" value="1"/>
</dbReference>
<dbReference type="Gene3D" id="1.10.510.10">
    <property type="entry name" value="Transferase(Phosphotransferase) domain 1"/>
    <property type="match status" value="2"/>
</dbReference>
<dbReference type="Pfam" id="PF00069">
    <property type="entry name" value="Pkinase"/>
    <property type="match status" value="1"/>
</dbReference>
<evidence type="ECO:0000256" key="7">
    <source>
        <dbReference type="ARBA" id="ARBA00023180"/>
    </source>
</evidence>
<dbReference type="InterPro" id="IPR000719">
    <property type="entry name" value="Prot_kinase_dom"/>
</dbReference>
<evidence type="ECO:0000256" key="5">
    <source>
        <dbReference type="ARBA" id="ARBA00022989"/>
    </source>
</evidence>
<dbReference type="GO" id="GO:0004674">
    <property type="term" value="F:protein serine/threonine kinase activity"/>
    <property type="evidence" value="ECO:0007669"/>
    <property type="project" value="UniProtKB-KW"/>
</dbReference>
<dbReference type="EMBL" id="JBJUIK010000003">
    <property type="protein sequence ID" value="KAL3533232.1"/>
    <property type="molecule type" value="Genomic_DNA"/>
</dbReference>
<dbReference type="InterPro" id="IPR001245">
    <property type="entry name" value="Ser-Thr/Tyr_kinase_cat_dom"/>
</dbReference>
<dbReference type="InterPro" id="IPR011009">
    <property type="entry name" value="Kinase-like_dom_sf"/>
</dbReference>
<comment type="subcellular location">
    <subcellularLocation>
        <location evidence="1">Membrane</location>
        <topology evidence="1">Single-pass type I membrane protein</topology>
    </subcellularLocation>
</comment>
<evidence type="ECO:0000259" key="8">
    <source>
        <dbReference type="PROSITE" id="PS50011"/>
    </source>
</evidence>
<dbReference type="Proteomes" id="UP001630127">
    <property type="component" value="Unassembled WGS sequence"/>
</dbReference>
<proteinExistence type="predicted"/>
<evidence type="ECO:0000256" key="2">
    <source>
        <dbReference type="ARBA" id="ARBA00022527"/>
    </source>
</evidence>
<protein>
    <recommendedName>
        <fullName evidence="8">Protein kinase domain-containing protein</fullName>
    </recommendedName>
</protein>
<reference evidence="9 10" key="1">
    <citation type="submission" date="2024-11" db="EMBL/GenBank/DDBJ databases">
        <title>A near-complete genome assembly of Cinchona calisaya.</title>
        <authorList>
            <person name="Lian D.C."/>
            <person name="Zhao X.W."/>
            <person name="Wei L."/>
        </authorList>
    </citation>
    <scope>NUCLEOTIDE SEQUENCE [LARGE SCALE GENOMIC DNA]</scope>
    <source>
        <tissue evidence="9">Nenye</tissue>
    </source>
</reference>
<dbReference type="GO" id="GO:0016020">
    <property type="term" value="C:membrane"/>
    <property type="evidence" value="ECO:0007669"/>
    <property type="project" value="UniProtKB-SubCell"/>
</dbReference>
<keyword evidence="4" id="KW-0732">Signal</keyword>
<feature type="domain" description="Protein kinase" evidence="8">
    <location>
        <begin position="1"/>
        <end position="180"/>
    </location>
</feature>
<accession>A0ABD3AQ83</accession>
<comment type="caution">
    <text evidence="9">The sequence shown here is derived from an EMBL/GenBank/DDBJ whole genome shotgun (WGS) entry which is preliminary data.</text>
</comment>
<sequence>MLNKSKANRQEFINEVAPIGRIHHINMVRLVGFCVIVSKDALVFDYMPNSSLDKFIFSECSNGFVPKASDFGLAKLYPIQDCCLETLTIARGTIGYMSPKLLYRKVGRVSYEANVYSYGMLLIEMVGRRKNVNVLVKHSSQIYFSSWIYDELDVGEDVKIGDHVTEEEKGFARQLILTAL</sequence>
<dbReference type="Pfam" id="PF07714">
    <property type="entry name" value="PK_Tyr_Ser-Thr"/>
    <property type="match status" value="1"/>
</dbReference>
<evidence type="ECO:0000256" key="4">
    <source>
        <dbReference type="ARBA" id="ARBA00022729"/>
    </source>
</evidence>